<dbReference type="Gene3D" id="1.10.3380.20">
    <property type="match status" value="1"/>
</dbReference>
<dbReference type="InterPro" id="IPR057220">
    <property type="entry name" value="DUF7898"/>
</dbReference>
<feature type="region of interest" description="Disordered" evidence="1">
    <location>
        <begin position="139"/>
        <end position="303"/>
    </location>
</feature>
<proteinExistence type="predicted"/>
<dbReference type="Pfam" id="PF25453">
    <property type="entry name" value="DUF7898"/>
    <property type="match status" value="1"/>
</dbReference>
<accession>A0A4W5M008</accession>
<organism evidence="3 4">
    <name type="scientific">Hucho hucho</name>
    <name type="common">huchen</name>
    <dbReference type="NCBI Taxonomy" id="62062"/>
    <lineage>
        <taxon>Eukaryota</taxon>
        <taxon>Metazoa</taxon>
        <taxon>Chordata</taxon>
        <taxon>Craniata</taxon>
        <taxon>Vertebrata</taxon>
        <taxon>Euteleostomi</taxon>
        <taxon>Actinopterygii</taxon>
        <taxon>Neopterygii</taxon>
        <taxon>Teleostei</taxon>
        <taxon>Protacanthopterygii</taxon>
        <taxon>Salmoniformes</taxon>
        <taxon>Salmonidae</taxon>
        <taxon>Salmoninae</taxon>
        <taxon>Hucho</taxon>
    </lineage>
</organism>
<evidence type="ECO:0000259" key="2">
    <source>
        <dbReference type="Pfam" id="PF25453"/>
    </source>
</evidence>
<dbReference type="STRING" id="62062.ENSHHUP00000030575"/>
<reference evidence="3" key="3">
    <citation type="submission" date="2025-09" db="UniProtKB">
        <authorList>
            <consortium name="Ensembl"/>
        </authorList>
    </citation>
    <scope>IDENTIFICATION</scope>
</reference>
<dbReference type="GO" id="GO:0006261">
    <property type="term" value="P:DNA-templated DNA replication"/>
    <property type="evidence" value="ECO:0007669"/>
    <property type="project" value="InterPro"/>
</dbReference>
<keyword evidence="4" id="KW-1185">Reference proteome</keyword>
<dbReference type="PANTHER" id="PTHR10133">
    <property type="entry name" value="DNA POLYMERASE I"/>
    <property type="match status" value="1"/>
</dbReference>
<dbReference type="Proteomes" id="UP000314982">
    <property type="component" value="Unassembled WGS sequence"/>
</dbReference>
<feature type="compositionally biased region" description="Basic and acidic residues" evidence="1">
    <location>
        <begin position="203"/>
        <end position="280"/>
    </location>
</feature>
<dbReference type="GeneTree" id="ENSGT00940000158694"/>
<dbReference type="InterPro" id="IPR002298">
    <property type="entry name" value="DNA_polymerase_A"/>
</dbReference>
<evidence type="ECO:0000313" key="3">
    <source>
        <dbReference type="Ensembl" id="ENSHHUP00000030575.1"/>
    </source>
</evidence>
<dbReference type="GO" id="GO:0097681">
    <property type="term" value="P:double-strand break repair via alternative nonhomologous end joining"/>
    <property type="evidence" value="ECO:0007669"/>
    <property type="project" value="TreeGrafter"/>
</dbReference>
<reference evidence="4" key="1">
    <citation type="submission" date="2018-06" db="EMBL/GenBank/DDBJ databases">
        <title>Genome assembly of Danube salmon.</title>
        <authorList>
            <person name="Macqueen D.J."/>
            <person name="Gundappa M.K."/>
        </authorList>
    </citation>
    <scope>NUCLEOTIDE SEQUENCE [LARGE SCALE GENOMIC DNA]</scope>
</reference>
<dbReference type="PANTHER" id="PTHR10133:SF62">
    <property type="entry name" value="DNA POLYMERASE THETA"/>
    <property type="match status" value="1"/>
</dbReference>
<dbReference type="AlphaFoldDB" id="A0A4W5M008"/>
<reference evidence="3" key="2">
    <citation type="submission" date="2025-08" db="UniProtKB">
        <authorList>
            <consortium name="Ensembl"/>
        </authorList>
    </citation>
    <scope>IDENTIFICATION</scope>
</reference>
<protein>
    <recommendedName>
        <fullName evidence="2">DUF7898 domain-containing protein</fullName>
    </recommendedName>
</protein>
<sequence length="303" mass="34648">MVTVFCRRLGWHSLELLLSQYQTRLSFGVQRELVDLVRVSLLSATRARTLYDQGLATVAQLARAKVTEVEKALRKAVPFKSSRRAMDETEGEAAERRSLRCVWVSGGRALTEHEAAIEIVSEARLLLQQDLALLGVTWDPGTLSTKTRPNNNHDNDSPETQRDWSKSWRDGERRLNEKKAMEDGGKEGRREGERNVVEQTGVEGREKSEVERKAVEQRGREKSEVERKEVEQRGREKSEVEQRGREKSEVERKEVEQRGRAKSEVEQRGREQSEVEREEGGTEEDPNLPVCDVRGINTQDLAE</sequence>
<feature type="domain" description="DUF7898" evidence="2">
    <location>
        <begin position="32"/>
        <end position="89"/>
    </location>
</feature>
<name>A0A4W5M008_9TELE</name>
<dbReference type="GO" id="GO:0003887">
    <property type="term" value="F:DNA-directed DNA polymerase activity"/>
    <property type="evidence" value="ECO:0007669"/>
    <property type="project" value="InterPro"/>
</dbReference>
<evidence type="ECO:0000256" key="1">
    <source>
        <dbReference type="SAM" id="MobiDB-lite"/>
    </source>
</evidence>
<feature type="compositionally biased region" description="Basic and acidic residues" evidence="1">
    <location>
        <begin position="151"/>
        <end position="196"/>
    </location>
</feature>
<dbReference type="Ensembl" id="ENSHHUT00000031848.1">
    <property type="protein sequence ID" value="ENSHHUP00000030575.1"/>
    <property type="gene ID" value="ENSHHUG00000019481.1"/>
</dbReference>
<evidence type="ECO:0000313" key="4">
    <source>
        <dbReference type="Proteomes" id="UP000314982"/>
    </source>
</evidence>
<dbReference type="SUPFAM" id="SSF158702">
    <property type="entry name" value="Sec63 N-terminal domain-like"/>
    <property type="match status" value="1"/>
</dbReference>